<name>A0ABS4CVG5_9BACI</name>
<dbReference type="EMBL" id="JAFDST010000002">
    <property type="protein sequence ID" value="MBP1081531.1"/>
    <property type="molecule type" value="Genomic_DNA"/>
</dbReference>
<sequence length="41" mass="4541">MKKTWNEPTLEVLNMNQTMAGKGTTCIDIVSDDDLDITNPS</sequence>
<protein>
    <recommendedName>
        <fullName evidence="3">Paeninodin family lasso peptide</fullName>
    </recommendedName>
</protein>
<comment type="caution">
    <text evidence="1">The sequence shown here is derived from an EMBL/GenBank/DDBJ whole genome shotgun (WGS) entry which is preliminary data.</text>
</comment>
<accession>A0ABS4CVG5</accession>
<evidence type="ECO:0000313" key="2">
    <source>
        <dbReference type="Proteomes" id="UP000674416"/>
    </source>
</evidence>
<evidence type="ECO:0000313" key="1">
    <source>
        <dbReference type="EMBL" id="MBP1081531.1"/>
    </source>
</evidence>
<proteinExistence type="predicted"/>
<dbReference type="Proteomes" id="UP000674416">
    <property type="component" value="Unassembled WGS sequence"/>
</dbReference>
<dbReference type="RefSeq" id="WP_148564338.1">
    <property type="nucleotide sequence ID" value="NZ_JAFDST010000002.1"/>
</dbReference>
<reference evidence="1 2" key="1">
    <citation type="submission" date="2021-01" db="EMBL/GenBank/DDBJ databases">
        <title>Genomic Encyclopedia of Type Strains, Phase IV (KMG-IV): sequencing the most valuable type-strain genomes for metagenomic binning, comparative biology and taxonomic classification.</title>
        <authorList>
            <person name="Goeker M."/>
        </authorList>
    </citation>
    <scope>NUCLEOTIDE SEQUENCE [LARGE SCALE GENOMIC DNA]</scope>
    <source>
        <strain evidence="1 2">DSM 103394</strain>
    </source>
</reference>
<organism evidence="1 2">
    <name type="scientific">Bacillus capparidis</name>
    <dbReference type="NCBI Taxonomy" id="1840411"/>
    <lineage>
        <taxon>Bacteria</taxon>
        <taxon>Bacillati</taxon>
        <taxon>Bacillota</taxon>
        <taxon>Bacilli</taxon>
        <taxon>Bacillales</taxon>
        <taxon>Bacillaceae</taxon>
        <taxon>Bacillus</taxon>
    </lineage>
</organism>
<dbReference type="InterPro" id="IPR049825">
    <property type="entry name" value="Lasso_PadeA-like"/>
</dbReference>
<evidence type="ECO:0008006" key="3">
    <source>
        <dbReference type="Google" id="ProtNLM"/>
    </source>
</evidence>
<gene>
    <name evidence="1" type="ORF">JOC74_002024</name>
</gene>
<dbReference type="NCBIfam" id="NF033524">
    <property type="entry name" value="lasso_PadeA_fam"/>
    <property type="match status" value="1"/>
</dbReference>
<keyword evidence="2" id="KW-1185">Reference proteome</keyword>